<feature type="region of interest" description="Disordered" evidence="1">
    <location>
        <begin position="1"/>
        <end position="31"/>
    </location>
</feature>
<evidence type="ECO:0000313" key="2">
    <source>
        <dbReference type="Proteomes" id="UP000504607"/>
    </source>
</evidence>
<dbReference type="PANTHER" id="PTHR31696">
    <property type="entry name" value="PROTEIN MIZU-KUSSEI 1"/>
    <property type="match status" value="1"/>
</dbReference>
<sequence>MERYGKSPWHRMTRTDGSREDDHKAPAFISPSSSTNAFHDYDAVATAKRRPSKTTLAAVSRIRSLFTAASGVKKQPAGLGSRVTGTLFGLRHGHHRNVHLAFQPDPKSPPVVLIELATTMGPFVADLASGPVRFVLECRKRTDGSSAAAPWEEGEWKEFCNGRVRGSAWRRRHEDIDRKVLEALRPVTFGAGMMPDVEGSSGDLVYMRARFEREVRSRDSEAFYMIGSESEGHPEISIFMLRI</sequence>
<protein>
    <submittedName>
        <fullName evidence="3">Protein MIZU-KUSSEI 1-like</fullName>
    </submittedName>
</protein>
<dbReference type="Pfam" id="PF04759">
    <property type="entry name" value="DUF617"/>
    <property type="match status" value="1"/>
</dbReference>
<dbReference type="PANTHER" id="PTHR31696:SF14">
    <property type="entry name" value="PROTEIN MIZU-KUSSEI 1"/>
    <property type="match status" value="1"/>
</dbReference>
<dbReference type="InParanoid" id="A0A6I9RA26"/>
<keyword evidence="2" id="KW-1185">Reference proteome</keyword>
<dbReference type="AlphaFoldDB" id="A0A6I9RA26"/>
<dbReference type="KEGG" id="egu:105045714"/>
<name>A0A6I9RA26_ELAGV</name>
<feature type="compositionally biased region" description="Basic and acidic residues" evidence="1">
    <location>
        <begin position="13"/>
        <end position="25"/>
    </location>
</feature>
<dbReference type="NCBIfam" id="TIGR01570">
    <property type="entry name" value="A_thal_3588"/>
    <property type="match status" value="1"/>
</dbReference>
<organism evidence="2 3">
    <name type="scientific">Elaeis guineensis var. tenera</name>
    <name type="common">Oil palm</name>
    <dbReference type="NCBI Taxonomy" id="51953"/>
    <lineage>
        <taxon>Eukaryota</taxon>
        <taxon>Viridiplantae</taxon>
        <taxon>Streptophyta</taxon>
        <taxon>Embryophyta</taxon>
        <taxon>Tracheophyta</taxon>
        <taxon>Spermatophyta</taxon>
        <taxon>Magnoliopsida</taxon>
        <taxon>Liliopsida</taxon>
        <taxon>Arecaceae</taxon>
        <taxon>Arecoideae</taxon>
        <taxon>Cocoseae</taxon>
        <taxon>Elaeidinae</taxon>
        <taxon>Elaeis</taxon>
    </lineage>
</organism>
<dbReference type="RefSeq" id="XP_010922384.1">
    <property type="nucleotide sequence ID" value="XM_010924082.3"/>
</dbReference>
<reference evidence="3" key="1">
    <citation type="submission" date="2025-08" db="UniProtKB">
        <authorList>
            <consortium name="RefSeq"/>
        </authorList>
    </citation>
    <scope>IDENTIFICATION</scope>
</reference>
<dbReference type="InterPro" id="IPR006460">
    <property type="entry name" value="MIZ1-like_pln"/>
</dbReference>
<evidence type="ECO:0000256" key="1">
    <source>
        <dbReference type="SAM" id="MobiDB-lite"/>
    </source>
</evidence>
<evidence type="ECO:0000313" key="3">
    <source>
        <dbReference type="RefSeq" id="XP_010922384.1"/>
    </source>
</evidence>
<dbReference type="GO" id="GO:0010274">
    <property type="term" value="P:hydrotropism"/>
    <property type="evidence" value="ECO:0007669"/>
    <property type="project" value="InterPro"/>
</dbReference>
<dbReference type="Proteomes" id="UP000504607">
    <property type="component" value="Chromosome 5"/>
</dbReference>
<gene>
    <name evidence="3" type="primary">LOC105045714</name>
</gene>
<dbReference type="OrthoDB" id="614743at2759"/>
<dbReference type="GeneID" id="105045714"/>
<accession>A0A6I9RA26</accession>
<proteinExistence type="predicted"/>